<evidence type="ECO:0000259" key="2">
    <source>
        <dbReference type="Pfam" id="PF00668"/>
    </source>
</evidence>
<comment type="caution">
    <text evidence="3">The sequence shown here is derived from an EMBL/GenBank/DDBJ whole genome shotgun (WGS) entry which is preliminary data.</text>
</comment>
<comment type="similarity">
    <text evidence="1">Belongs to the NRP synthetase family.</text>
</comment>
<reference evidence="3 4" key="1">
    <citation type="journal article" date="2018" name="Sci. Rep.">
        <title>Characterisation of pathogen-specific regions and novel effector candidates in Fusarium oxysporum f. sp. cepae.</title>
        <authorList>
            <person name="Armitage A.D."/>
            <person name="Taylor A."/>
            <person name="Sobczyk M.K."/>
            <person name="Baxter L."/>
            <person name="Greenfield B.P."/>
            <person name="Bates H.J."/>
            <person name="Wilson F."/>
            <person name="Jackson A.C."/>
            <person name="Ott S."/>
            <person name="Harrison R.J."/>
            <person name="Clarkson J.P."/>
        </authorList>
    </citation>
    <scope>NUCLEOTIDE SEQUENCE [LARGE SCALE GENOMIC DNA]</scope>
    <source>
        <strain evidence="3 4">Fp_A8</strain>
    </source>
</reference>
<evidence type="ECO:0000313" key="4">
    <source>
        <dbReference type="Proteomes" id="UP000283569"/>
    </source>
</evidence>
<sequence>MGCRQILTWLELLTDTDLASIVQRHFSTPGSAELLAKPKIKMEEHFVQIWSSALNLPLIQFPKTSPRELSQLNRFLTDGNELKQKISSDIAASLSFQHHHYPSLAESFNGIDKLQASLKVSQGPLLASCLLELSDGQAHFLASHHLVIDLVSWRIILADLEKLLADTSGAASPPSLEHEGFSMPAQGKDDAEYVISGTWKVSPANRGSPVDLGRLQNAWRRSVQYHQALRTAFHECGRNDGGITPKLSSEGRQQQLNLRWKAEDMMVLMPSSFSTHRPCVEAMRQLGGTHGVSISNFCQGTWAFVLRAFTGSEDVCFGYLASGRDVSVDRIDEIFDTTGDLVSYCSEGKSKRFTFVRRKDTQVKARGQRIELDEMYERITRNLADNDPEAGPESAHSPAMALRRRRGVSLPVQDIFKSANITVMAAKAQHLSSCDDSANDEDELAPFLFSPIQKLHLEQFPHGENHYNQSMLLKLRRPTSEAVHHATELGDNRIQLTRDGWAATIGGKSSRG</sequence>
<dbReference type="InterPro" id="IPR001242">
    <property type="entry name" value="Condensation_dom"/>
</dbReference>
<organism evidence="3 4">
    <name type="scientific">Gibberella intermedia</name>
    <name type="common">Bulb rot disease fungus</name>
    <name type="synonym">Fusarium proliferatum</name>
    <dbReference type="NCBI Taxonomy" id="948311"/>
    <lineage>
        <taxon>Eukaryota</taxon>
        <taxon>Fungi</taxon>
        <taxon>Dikarya</taxon>
        <taxon>Ascomycota</taxon>
        <taxon>Pezizomycotina</taxon>
        <taxon>Sordariomycetes</taxon>
        <taxon>Hypocreomycetidae</taxon>
        <taxon>Hypocreales</taxon>
        <taxon>Nectriaceae</taxon>
        <taxon>Fusarium</taxon>
        <taxon>Fusarium fujikuroi species complex</taxon>
    </lineage>
</organism>
<proteinExistence type="inferred from homology"/>
<gene>
    <name evidence="3" type="ORF">BFJ72_g13903</name>
</gene>
<dbReference type="Proteomes" id="UP000283569">
    <property type="component" value="Unassembled WGS sequence"/>
</dbReference>
<dbReference type="SUPFAM" id="SSF52777">
    <property type="entry name" value="CoA-dependent acyltransferases"/>
    <property type="match status" value="2"/>
</dbReference>
<dbReference type="PANTHER" id="PTHR45398">
    <property type="match status" value="1"/>
</dbReference>
<protein>
    <recommendedName>
        <fullName evidence="2">Condensation domain-containing protein</fullName>
    </recommendedName>
</protein>
<evidence type="ECO:0000256" key="1">
    <source>
        <dbReference type="ARBA" id="ARBA00029454"/>
    </source>
</evidence>
<dbReference type="InterPro" id="IPR023213">
    <property type="entry name" value="CAT-like_dom_sf"/>
</dbReference>
<dbReference type="Pfam" id="PF00668">
    <property type="entry name" value="Condensation"/>
    <property type="match status" value="1"/>
</dbReference>
<dbReference type="Gene3D" id="3.30.559.10">
    <property type="entry name" value="Chloramphenicol acetyltransferase-like domain"/>
    <property type="match status" value="2"/>
</dbReference>
<dbReference type="Gene3D" id="3.30.559.30">
    <property type="entry name" value="Nonribosomal peptide synthetase, condensation domain"/>
    <property type="match status" value="1"/>
</dbReference>
<name>A0A420S9Y7_GIBIN</name>
<dbReference type="EMBL" id="MRDB01000091">
    <property type="protein sequence ID" value="RKL26012.1"/>
    <property type="molecule type" value="Genomic_DNA"/>
</dbReference>
<evidence type="ECO:0000313" key="3">
    <source>
        <dbReference type="EMBL" id="RKL26012.1"/>
    </source>
</evidence>
<accession>A0A420S9Y7</accession>
<dbReference type="GO" id="GO:0003824">
    <property type="term" value="F:catalytic activity"/>
    <property type="evidence" value="ECO:0007669"/>
    <property type="project" value="InterPro"/>
</dbReference>
<dbReference type="PANTHER" id="PTHR45398:SF1">
    <property type="entry name" value="ENZYME, PUTATIVE (JCVI)-RELATED"/>
    <property type="match status" value="1"/>
</dbReference>
<dbReference type="AlphaFoldDB" id="A0A420S9Y7"/>
<feature type="domain" description="Condensation" evidence="2">
    <location>
        <begin position="112"/>
        <end position="165"/>
    </location>
</feature>